<gene>
    <name evidence="3" type="ORF">CAOG_007882</name>
</gene>
<feature type="compositionally biased region" description="Basic residues" evidence="1">
    <location>
        <begin position="455"/>
        <end position="477"/>
    </location>
</feature>
<accession>A0A0D2WY45</accession>
<dbReference type="RefSeq" id="XP_004342967.1">
    <property type="nucleotide sequence ID" value="XM_004342917.2"/>
</dbReference>
<dbReference type="InterPro" id="IPR012317">
    <property type="entry name" value="Poly(ADP-ribose)pol_cat_dom"/>
</dbReference>
<dbReference type="SUPFAM" id="SSF56399">
    <property type="entry name" value="ADP-ribosylation"/>
    <property type="match status" value="1"/>
</dbReference>
<protein>
    <recommendedName>
        <fullName evidence="2">PARP catalytic domain-containing protein</fullName>
    </recommendedName>
</protein>
<dbReference type="Gene3D" id="3.90.228.10">
    <property type="match status" value="1"/>
</dbReference>
<dbReference type="GO" id="GO:1990404">
    <property type="term" value="F:NAD+-protein mono-ADP-ribosyltransferase activity"/>
    <property type="evidence" value="ECO:0007669"/>
    <property type="project" value="TreeGrafter"/>
</dbReference>
<reference evidence="4" key="1">
    <citation type="submission" date="2011-02" db="EMBL/GenBank/DDBJ databases">
        <title>The Genome Sequence of Capsaspora owczarzaki ATCC 30864.</title>
        <authorList>
            <person name="Russ C."/>
            <person name="Cuomo C."/>
            <person name="Burger G."/>
            <person name="Gray M.W."/>
            <person name="Holland P.W.H."/>
            <person name="King N."/>
            <person name="Lang F.B.F."/>
            <person name="Roger A.J."/>
            <person name="Ruiz-Trillo I."/>
            <person name="Young S.K."/>
            <person name="Zeng Q."/>
            <person name="Gargeya S."/>
            <person name="Alvarado L."/>
            <person name="Berlin A."/>
            <person name="Chapman S.B."/>
            <person name="Chen Z."/>
            <person name="Freedman E."/>
            <person name="Gellesch M."/>
            <person name="Goldberg J."/>
            <person name="Griggs A."/>
            <person name="Gujja S."/>
            <person name="Heilman E."/>
            <person name="Heiman D."/>
            <person name="Howarth C."/>
            <person name="Mehta T."/>
            <person name="Neiman D."/>
            <person name="Pearson M."/>
            <person name="Roberts A."/>
            <person name="Saif S."/>
            <person name="Shea T."/>
            <person name="Shenoy N."/>
            <person name="Sisk P."/>
            <person name="Stolte C."/>
            <person name="Sykes S."/>
            <person name="White J."/>
            <person name="Yandava C."/>
            <person name="Haas B."/>
            <person name="Nusbaum C."/>
            <person name="Birren B."/>
        </authorList>
    </citation>
    <scope>NUCLEOTIDE SEQUENCE</scope>
    <source>
        <strain evidence="4">ATCC 30864</strain>
    </source>
</reference>
<feature type="compositionally biased region" description="Acidic residues" evidence="1">
    <location>
        <begin position="949"/>
        <end position="964"/>
    </location>
</feature>
<dbReference type="PANTHER" id="PTHR45740:SF2">
    <property type="entry name" value="POLY [ADP-RIBOSE] POLYMERASE"/>
    <property type="match status" value="1"/>
</dbReference>
<feature type="compositionally biased region" description="Polar residues" evidence="1">
    <location>
        <begin position="179"/>
        <end position="204"/>
    </location>
</feature>
<feature type="compositionally biased region" description="Low complexity" evidence="1">
    <location>
        <begin position="885"/>
        <end position="898"/>
    </location>
</feature>
<evidence type="ECO:0000259" key="2">
    <source>
        <dbReference type="Pfam" id="PF00644"/>
    </source>
</evidence>
<feature type="region of interest" description="Disordered" evidence="1">
    <location>
        <begin position="866"/>
        <end position="910"/>
    </location>
</feature>
<evidence type="ECO:0000313" key="3">
    <source>
        <dbReference type="EMBL" id="KJE97783.1"/>
    </source>
</evidence>
<feature type="compositionally biased region" description="Basic and acidic residues" evidence="1">
    <location>
        <begin position="973"/>
        <end position="982"/>
    </location>
</feature>
<evidence type="ECO:0000256" key="1">
    <source>
        <dbReference type="SAM" id="MobiDB-lite"/>
    </source>
</evidence>
<feature type="region of interest" description="Disordered" evidence="1">
    <location>
        <begin position="940"/>
        <end position="992"/>
    </location>
</feature>
<evidence type="ECO:0000313" key="4">
    <source>
        <dbReference type="Proteomes" id="UP000008743"/>
    </source>
</evidence>
<dbReference type="GO" id="GO:0005634">
    <property type="term" value="C:nucleus"/>
    <property type="evidence" value="ECO:0007669"/>
    <property type="project" value="TreeGrafter"/>
</dbReference>
<feature type="compositionally biased region" description="Low complexity" evidence="1">
    <location>
        <begin position="491"/>
        <end position="512"/>
    </location>
</feature>
<dbReference type="EMBL" id="KE346375">
    <property type="protein sequence ID" value="KJE97783.1"/>
    <property type="molecule type" value="Genomic_DNA"/>
</dbReference>
<sequence>MSWTAWLEPLFVCSQPSIEIPPLEHGVVLGRNSLPDLNGDNRCSRRQATLRFDPVTGALSACAHGLNPCTVSRAAAVQTGNAVAADSTAAATQPECDPLPPNTAVELHDGDVFHLLITAFPFRVRILPPGGVRAPRMANAKTTLLASSTTFVQSSSPHEGGENVASVQDQHRNKRRVSALSSDQDGNGEPTQRFPSIASSSNKSAETRKRVKLGTSDQTTDASLPPCVHGLACTSTNLLHFAEFAHPTASTPAASVRHASSATRLARKATLVEQDSGEAAAAAAAAALISPIVRQATSLTPRLLLRSYTAMSESERRLVIQKASALSKELEVTRQQVAARNDEIQDLRATLDNGLLLVEGEKEALARPDNSVTYFPLYPSRTFAATAEQLHFRMAESQFHRLLEATPTNVPVSHPATSSSSSSTHPNGQNDADELIASTSGDEEDETLPEPAVHKLSKSQRKRLLRRAKKQKAKRAQVPKPSAPQQATIPDQDSSSSSNSSTDDGLDLSDLSPARASKPDEYKYCVTCVEYVVAPRLVRRFQQARQHMADQLGPSEALPVLAFHGTSPSNLTSICEQGFRMPGDPDFVATTDDGFFARGAYFSEYPGYAMGYIEGHTKLLVCQVLLGRSHRCTELILGQERVPGFDSHVSPDGRELVVFDSAHILPCYIVHFEKRSLAGGLSVIAGSAVEERKEALAQQLRDAMPMIETDDDDGDDVSGQRAEEDDELTVAASATRAKAQAALRAPASNCLAGFVFQIDARHMLGGGLVSLTTLIQRHGGHFVSSSSLPNNENASSLAHLCVVSAQGPSGVTRRSAPTPGTPESRMCFKPSTLKQFPMLVTEHFIYDCTERGRVLNANAYRVEVQDHPAGGSQSRHASPLKQLAERSSPAPEASAPAAMDEELQPPVHHLPNAQCSEEMGVSFAPVTDMLRVAKQDAWNNAINDNQEPPADDMDVDVVGDEMDSDPSFAAAEHSTHAPDKSPSRGGWGCLVM</sequence>
<dbReference type="AlphaFoldDB" id="A0A0D2WY45"/>
<dbReference type="STRING" id="595528.A0A0D2WY45"/>
<feature type="domain" description="PARP catalytic" evidence="2">
    <location>
        <begin position="518"/>
        <end position="629"/>
    </location>
</feature>
<proteinExistence type="predicted"/>
<dbReference type="InParanoid" id="A0A0D2WY45"/>
<dbReference type="PANTHER" id="PTHR45740">
    <property type="entry name" value="POLY [ADP-RIBOSE] POLYMERASE"/>
    <property type="match status" value="1"/>
</dbReference>
<feature type="region of interest" description="Disordered" evidence="1">
    <location>
        <begin position="409"/>
        <end position="514"/>
    </location>
</feature>
<dbReference type="OrthoDB" id="10256774at2759"/>
<dbReference type="Gene3D" id="2.60.200.20">
    <property type="match status" value="1"/>
</dbReference>
<organism evidence="3 4">
    <name type="scientific">Capsaspora owczarzaki (strain ATCC 30864)</name>
    <dbReference type="NCBI Taxonomy" id="595528"/>
    <lineage>
        <taxon>Eukaryota</taxon>
        <taxon>Filasterea</taxon>
        <taxon>Capsaspora</taxon>
    </lineage>
</organism>
<dbReference type="Pfam" id="PF00644">
    <property type="entry name" value="PARP"/>
    <property type="match status" value="1"/>
</dbReference>
<keyword evidence="4" id="KW-1185">Reference proteome</keyword>
<dbReference type="Proteomes" id="UP000008743">
    <property type="component" value="Unassembled WGS sequence"/>
</dbReference>
<dbReference type="InterPro" id="IPR051712">
    <property type="entry name" value="ARTD-AVP"/>
</dbReference>
<dbReference type="InterPro" id="IPR008984">
    <property type="entry name" value="SMAD_FHA_dom_sf"/>
</dbReference>
<dbReference type="CDD" id="cd22671">
    <property type="entry name" value="FHA_APTX-like"/>
    <property type="match status" value="1"/>
</dbReference>
<name>A0A0D2WY45_CAPO3</name>
<feature type="region of interest" description="Disordered" evidence="1">
    <location>
        <begin position="149"/>
        <end position="226"/>
    </location>
</feature>
<dbReference type="eggNOG" id="ENOG502SFWD">
    <property type="taxonomic scope" value="Eukaryota"/>
</dbReference>
<dbReference type="SUPFAM" id="SSF49879">
    <property type="entry name" value="SMAD/FHA domain"/>
    <property type="match status" value="1"/>
</dbReference>
<dbReference type="GO" id="GO:0003950">
    <property type="term" value="F:NAD+ poly-ADP-ribosyltransferase activity"/>
    <property type="evidence" value="ECO:0007669"/>
    <property type="project" value="InterPro"/>
</dbReference>